<dbReference type="PANTHER" id="PTHR35689">
    <property type="entry name" value="EARLY ENDOSOME ANTIGEN"/>
    <property type="match status" value="1"/>
</dbReference>
<protein>
    <submittedName>
        <fullName evidence="1">Uncharacterized protein</fullName>
    </submittedName>
</protein>
<proteinExistence type="predicted"/>
<comment type="caution">
    <text evidence="1">The sequence shown here is derived from an EMBL/GenBank/DDBJ whole genome shotgun (WGS) entry which is preliminary data.</text>
</comment>
<dbReference type="PANTHER" id="PTHR35689:SF1">
    <property type="entry name" value="EARLY ENDOSOME ANTIGEN"/>
    <property type="match status" value="1"/>
</dbReference>
<accession>A0A6G1EX39</accession>
<gene>
    <name evidence="1" type="ORF">E2562_016388</name>
</gene>
<dbReference type="OrthoDB" id="1913731at2759"/>
<evidence type="ECO:0000313" key="1">
    <source>
        <dbReference type="EMBL" id="KAF0929149.1"/>
    </source>
</evidence>
<reference evidence="1 2" key="1">
    <citation type="submission" date="2019-11" db="EMBL/GenBank/DDBJ databases">
        <title>Whole genome sequence of Oryza granulata.</title>
        <authorList>
            <person name="Li W."/>
        </authorList>
    </citation>
    <scope>NUCLEOTIDE SEQUENCE [LARGE SCALE GENOMIC DNA]</scope>
    <source>
        <strain evidence="2">cv. Menghai</strain>
        <tissue evidence="1">Leaf</tissue>
    </source>
</reference>
<sequence>MEREGDASATPLPGGVDDYIRDSIHNSLGLPVSDRSLRLKLLASEDHRRRLQDRVFAVEEDLRAAARRIELLKQ</sequence>
<name>A0A6G1EX39_9ORYZ</name>
<dbReference type="Proteomes" id="UP000479710">
    <property type="component" value="Unassembled WGS sequence"/>
</dbReference>
<evidence type="ECO:0000313" key="2">
    <source>
        <dbReference type="Proteomes" id="UP000479710"/>
    </source>
</evidence>
<organism evidence="1 2">
    <name type="scientific">Oryza meyeriana var. granulata</name>
    <dbReference type="NCBI Taxonomy" id="110450"/>
    <lineage>
        <taxon>Eukaryota</taxon>
        <taxon>Viridiplantae</taxon>
        <taxon>Streptophyta</taxon>
        <taxon>Embryophyta</taxon>
        <taxon>Tracheophyta</taxon>
        <taxon>Spermatophyta</taxon>
        <taxon>Magnoliopsida</taxon>
        <taxon>Liliopsida</taxon>
        <taxon>Poales</taxon>
        <taxon>Poaceae</taxon>
        <taxon>BOP clade</taxon>
        <taxon>Oryzoideae</taxon>
        <taxon>Oryzeae</taxon>
        <taxon>Oryzinae</taxon>
        <taxon>Oryza</taxon>
        <taxon>Oryza meyeriana</taxon>
    </lineage>
</organism>
<dbReference type="AlphaFoldDB" id="A0A6G1EX39"/>
<dbReference type="EMBL" id="SPHZ02000002">
    <property type="protein sequence ID" value="KAF0929149.1"/>
    <property type="molecule type" value="Genomic_DNA"/>
</dbReference>
<keyword evidence="2" id="KW-1185">Reference proteome</keyword>